<dbReference type="AlphaFoldDB" id="A9BK22"/>
<evidence type="ECO:0000313" key="4">
    <source>
        <dbReference type="EMBL" id="ABW98183.1"/>
    </source>
</evidence>
<organism evidence="2 5">
    <name type="scientific">Hemiselmis andersenii</name>
    <name type="common">Cryptophyte alga</name>
    <dbReference type="NCBI Taxonomy" id="464988"/>
    <lineage>
        <taxon>Eukaryota</taxon>
        <taxon>Cryptophyceae</taxon>
        <taxon>Cryptomonadales</taxon>
        <taxon>Hemiselmidaceae</taxon>
        <taxon>Hemiselmis</taxon>
    </lineage>
</organism>
<dbReference type="GeneID" id="5739777"/>
<keyword evidence="2" id="KW-0542">Nucleomorph</keyword>
<sequence length="53" mass="6689">MEYQRVKERIKNIIHLRKNFLFFYFSNSYAYHMVPLNFILFFRTTFFISMVLI</sequence>
<evidence type="ECO:0000313" key="3">
    <source>
        <dbReference type="EMBL" id="ABW98012.1"/>
    </source>
</evidence>
<dbReference type="EMBL" id="CP000883">
    <property type="protein sequence ID" value="ABW98183.1"/>
    <property type="molecule type" value="Genomic_DNA"/>
</dbReference>
<dbReference type="RefSeq" id="XP_001712180.1">
    <property type="nucleotide sequence ID" value="XM_001712128.1"/>
</dbReference>
<protein>
    <submittedName>
        <fullName evidence="2">Uncharacterized protein</fullName>
    </submittedName>
</protein>
<dbReference type="EMBL" id="CP000881">
    <property type="protein sequence ID" value="ABW97855.1"/>
    <property type="molecule type" value="Genomic_DNA"/>
</dbReference>
<feature type="transmembrane region" description="Helical" evidence="1">
    <location>
        <begin position="21"/>
        <end position="42"/>
    </location>
</feature>
<dbReference type="Proteomes" id="UP000243127">
    <property type="component" value="Nucleomorph 3"/>
</dbReference>
<accession>A9BK22</accession>
<evidence type="ECO:0000256" key="1">
    <source>
        <dbReference type="SAM" id="Phobius"/>
    </source>
</evidence>
<dbReference type="RefSeq" id="XP_001712508.1">
    <property type="nucleotide sequence ID" value="XM_001712456.1"/>
</dbReference>
<keyword evidence="1" id="KW-0812">Transmembrane</keyword>
<reference evidence="2 5" key="1">
    <citation type="journal article" date="2007" name="Proc. Natl. Acad. Sci. U.S.A.">
        <title>Nucleomorph genome of Hemiselmis andersenii reveals complete intron loss and compaction as a driver of protein structure and function.</title>
        <authorList>
            <person name="Lane C.E."/>
            <person name="van den Heuvel K."/>
            <person name="Kozera C."/>
            <person name="Curtis B.A."/>
            <person name="Parsons B.J."/>
            <person name="Bowman S."/>
            <person name="Archibald J.M."/>
        </authorList>
    </citation>
    <scope>NUCLEOTIDE SEQUENCE [LARGE SCALE GENOMIC DNA]</scope>
    <source>
        <strain evidence="2 5">CCMP644</strain>
    </source>
</reference>
<evidence type="ECO:0000313" key="2">
    <source>
        <dbReference type="EMBL" id="ABW97855.1"/>
    </source>
</evidence>
<keyword evidence="1" id="KW-1133">Transmembrane helix</keyword>
<name>A9BK22_HEMAN</name>
<proteinExistence type="predicted"/>
<gene>
    <name evidence="3" type="ORF">HAN_1g177</name>
    <name evidence="2" type="ORF">HAN_1g7</name>
    <name evidence="4" type="ORF">HAN_3g372</name>
</gene>
<dbReference type="GeneID" id="5739413"/>
<keyword evidence="1" id="KW-0472">Membrane</keyword>
<dbReference type="Proteomes" id="UP000243127">
    <property type="component" value="Nucleomorph 1"/>
</dbReference>
<evidence type="ECO:0000313" key="5">
    <source>
        <dbReference type="Proteomes" id="UP000243127"/>
    </source>
</evidence>
<dbReference type="GeneID" id="5739629"/>
<geneLocation type="nucleomorph" evidence="2"/>
<dbReference type="EMBL" id="CP000881">
    <property type="protein sequence ID" value="ABW98012.1"/>
    <property type="molecule type" value="Genomic_DNA"/>
</dbReference>
<dbReference type="RefSeq" id="XP_001712337.1">
    <property type="nucleotide sequence ID" value="XM_001712285.1"/>
</dbReference>